<evidence type="ECO:0000313" key="2">
    <source>
        <dbReference type="Proteomes" id="UP000006038"/>
    </source>
</evidence>
<keyword evidence="2" id="KW-1185">Reference proteome</keyword>
<dbReference type="Proteomes" id="UP000006038">
    <property type="component" value="Unassembled WGS sequence"/>
</dbReference>
<name>J3KUV9_ORYBR</name>
<accession>J3KUV9</accession>
<reference evidence="1" key="1">
    <citation type="submission" date="2015-06" db="UniProtKB">
        <authorList>
            <consortium name="EnsemblPlants"/>
        </authorList>
    </citation>
    <scope>IDENTIFICATION</scope>
</reference>
<dbReference type="EnsemblPlants" id="OB0083G10070.1">
    <property type="protein sequence ID" value="OB0083G10070.1"/>
    <property type="gene ID" value="OB0083G10070"/>
</dbReference>
<protein>
    <submittedName>
        <fullName evidence="1">Uncharacterized protein</fullName>
    </submittedName>
</protein>
<proteinExistence type="predicted"/>
<dbReference type="AlphaFoldDB" id="J3KUV9"/>
<organism evidence="1">
    <name type="scientific">Oryza brachyantha</name>
    <name type="common">malo sina</name>
    <dbReference type="NCBI Taxonomy" id="4533"/>
    <lineage>
        <taxon>Eukaryota</taxon>
        <taxon>Viridiplantae</taxon>
        <taxon>Streptophyta</taxon>
        <taxon>Embryophyta</taxon>
        <taxon>Tracheophyta</taxon>
        <taxon>Spermatophyta</taxon>
        <taxon>Magnoliopsida</taxon>
        <taxon>Liliopsida</taxon>
        <taxon>Poales</taxon>
        <taxon>Poaceae</taxon>
        <taxon>BOP clade</taxon>
        <taxon>Oryzoideae</taxon>
        <taxon>Oryzeae</taxon>
        <taxon>Oryzinae</taxon>
        <taxon>Oryza</taxon>
    </lineage>
</organism>
<dbReference type="HOGENOM" id="CLU_2501572_0_0_1"/>
<evidence type="ECO:0000313" key="1">
    <source>
        <dbReference type="EnsemblPlants" id="OB0083G10070.1"/>
    </source>
</evidence>
<sequence>MACTDFKDLEQPSLRGYYTDRLITLCKVTCYINLNFGLFALNLLEQKGFLCQSGRDVIMNCSSLYIVSNVILLPNTLYRSAYIEIM</sequence>
<dbReference type="Gramene" id="OB0083G10070.1">
    <property type="protein sequence ID" value="OB0083G10070.1"/>
    <property type="gene ID" value="OB0083G10070"/>
</dbReference>